<reference evidence="1" key="1">
    <citation type="submission" date="2018-05" db="EMBL/GenBank/DDBJ databases">
        <authorList>
            <person name="Lanie J.A."/>
            <person name="Ng W.-L."/>
            <person name="Kazmierczak K.M."/>
            <person name="Andrzejewski T.M."/>
            <person name="Davidsen T.M."/>
            <person name="Wayne K.J."/>
            <person name="Tettelin H."/>
            <person name="Glass J.I."/>
            <person name="Rusch D."/>
            <person name="Podicherti R."/>
            <person name="Tsui H.-C.T."/>
            <person name="Winkler M.E."/>
        </authorList>
    </citation>
    <scope>NUCLEOTIDE SEQUENCE</scope>
</reference>
<sequence>MFYINFKYANMPIETIEECETRKEAKYLL</sequence>
<accession>A0A383B151</accession>
<gene>
    <name evidence="1" type="ORF">METZ01_LOCUS466468</name>
</gene>
<protein>
    <submittedName>
        <fullName evidence="1">Uncharacterized protein</fullName>
    </submittedName>
</protein>
<dbReference type="AlphaFoldDB" id="A0A383B151"/>
<feature type="non-terminal residue" evidence="1">
    <location>
        <position position="29"/>
    </location>
</feature>
<name>A0A383B151_9ZZZZ</name>
<proteinExistence type="predicted"/>
<evidence type="ECO:0000313" key="1">
    <source>
        <dbReference type="EMBL" id="SVE13614.1"/>
    </source>
</evidence>
<organism evidence="1">
    <name type="scientific">marine metagenome</name>
    <dbReference type="NCBI Taxonomy" id="408172"/>
    <lineage>
        <taxon>unclassified sequences</taxon>
        <taxon>metagenomes</taxon>
        <taxon>ecological metagenomes</taxon>
    </lineage>
</organism>
<dbReference type="EMBL" id="UINC01196562">
    <property type="protein sequence ID" value="SVE13614.1"/>
    <property type="molecule type" value="Genomic_DNA"/>
</dbReference>